<evidence type="ECO:0000313" key="4">
    <source>
        <dbReference type="Proteomes" id="UP000641646"/>
    </source>
</evidence>
<sequence length="102" mass="11111">MPRATPSQPSARLEARVSPEIKAIWQKAADLEGLTLTDFVIASVQAAASKVIEQHQTLKLNLEDSEAFVNTLLNPPPPNEALKAAALRYKQVMNNGTDDRTS</sequence>
<accession>A0A926ZGQ2</accession>
<dbReference type="RefSeq" id="WP_190461855.1">
    <property type="nucleotide sequence ID" value="NZ_JACJPW010000004.1"/>
</dbReference>
<dbReference type="Gene3D" id="1.20.5.780">
    <property type="entry name" value="Single helix bin"/>
    <property type="match status" value="1"/>
</dbReference>
<dbReference type="PANTHER" id="PTHR35401">
    <property type="entry name" value="COPG FAMILY HELIX-TURN-HELIX PROTEIN-RELATED-RELATED"/>
    <property type="match status" value="1"/>
</dbReference>
<dbReference type="PANTHER" id="PTHR35401:SF2">
    <property type="entry name" value="ABC-TYPE TRANSPORT SYSTEM"/>
    <property type="match status" value="1"/>
</dbReference>
<gene>
    <name evidence="3" type="ORF">H6G03_02795</name>
</gene>
<dbReference type="InterPro" id="IPR014795">
    <property type="entry name" value="TacA_1-like"/>
</dbReference>
<evidence type="ECO:0000313" key="3">
    <source>
        <dbReference type="EMBL" id="MBD2180051.1"/>
    </source>
</evidence>
<comment type="caution">
    <text evidence="3">The sequence shown here is derived from an EMBL/GenBank/DDBJ whole genome shotgun (WGS) entry which is preliminary data.</text>
</comment>
<proteinExistence type="inferred from homology"/>
<reference evidence="3" key="2">
    <citation type="submission" date="2020-08" db="EMBL/GenBank/DDBJ databases">
        <authorList>
            <person name="Chen M."/>
            <person name="Teng W."/>
            <person name="Zhao L."/>
            <person name="Hu C."/>
            <person name="Zhou Y."/>
            <person name="Han B."/>
            <person name="Song L."/>
            <person name="Shu W."/>
        </authorList>
    </citation>
    <scope>NUCLEOTIDE SEQUENCE</scope>
    <source>
        <strain evidence="3">FACHB-1375</strain>
    </source>
</reference>
<comment type="similarity">
    <text evidence="2">Belongs to the TacA antitoxin family.</text>
</comment>
<dbReference type="Proteomes" id="UP000641646">
    <property type="component" value="Unassembled WGS sequence"/>
</dbReference>
<dbReference type="EMBL" id="JACJPW010000004">
    <property type="protein sequence ID" value="MBD2180051.1"/>
    <property type="molecule type" value="Genomic_DNA"/>
</dbReference>
<dbReference type="AlphaFoldDB" id="A0A926ZGQ2"/>
<dbReference type="GO" id="GO:0006355">
    <property type="term" value="P:regulation of DNA-templated transcription"/>
    <property type="evidence" value="ECO:0007669"/>
    <property type="project" value="InterPro"/>
</dbReference>
<dbReference type="Pfam" id="PF08681">
    <property type="entry name" value="TacA1"/>
    <property type="match status" value="1"/>
</dbReference>
<name>A0A926ZGQ2_9CYAN</name>
<organism evidence="3 4">
    <name type="scientific">Aerosakkonema funiforme FACHB-1375</name>
    <dbReference type="NCBI Taxonomy" id="2949571"/>
    <lineage>
        <taxon>Bacteria</taxon>
        <taxon>Bacillati</taxon>
        <taxon>Cyanobacteriota</taxon>
        <taxon>Cyanophyceae</taxon>
        <taxon>Oscillatoriophycideae</taxon>
        <taxon>Aerosakkonematales</taxon>
        <taxon>Aerosakkonemataceae</taxon>
        <taxon>Aerosakkonema</taxon>
    </lineage>
</organism>
<evidence type="ECO:0000256" key="2">
    <source>
        <dbReference type="ARBA" id="ARBA00049988"/>
    </source>
</evidence>
<keyword evidence="1" id="KW-1277">Toxin-antitoxin system</keyword>
<dbReference type="InterPro" id="IPR010985">
    <property type="entry name" value="Ribbon_hlx_hlx"/>
</dbReference>
<dbReference type="SUPFAM" id="SSF47598">
    <property type="entry name" value="Ribbon-helix-helix"/>
    <property type="match status" value="1"/>
</dbReference>
<protein>
    <submittedName>
        <fullName evidence="3">DUF1778 domain-containing protein</fullName>
    </submittedName>
</protein>
<keyword evidence="4" id="KW-1185">Reference proteome</keyword>
<reference evidence="3" key="1">
    <citation type="journal article" date="2015" name="ISME J.">
        <title>Draft Genome Sequence of Streptomyces incarnatus NRRL8089, which Produces the Nucleoside Antibiotic Sinefungin.</title>
        <authorList>
            <person name="Oshima K."/>
            <person name="Hattori M."/>
            <person name="Shimizu H."/>
            <person name="Fukuda K."/>
            <person name="Nemoto M."/>
            <person name="Inagaki K."/>
            <person name="Tamura T."/>
        </authorList>
    </citation>
    <scope>NUCLEOTIDE SEQUENCE</scope>
    <source>
        <strain evidence="3">FACHB-1375</strain>
    </source>
</reference>
<evidence type="ECO:0000256" key="1">
    <source>
        <dbReference type="ARBA" id="ARBA00022649"/>
    </source>
</evidence>